<dbReference type="EMBL" id="NPDZ01000007">
    <property type="protein sequence ID" value="PJZ72914.1"/>
    <property type="molecule type" value="Genomic_DNA"/>
</dbReference>
<keyword evidence="13" id="KW-1185">Reference proteome</keyword>
<comment type="caution">
    <text evidence="12">The sequence shown here is derived from an EMBL/GenBank/DDBJ whole genome shotgun (WGS) entry which is preliminary data.</text>
</comment>
<evidence type="ECO:0000256" key="10">
    <source>
        <dbReference type="SAM" id="Phobius"/>
    </source>
</evidence>
<keyword evidence="3 9" id="KW-1003">Cell membrane</keyword>
<evidence type="ECO:0000256" key="2">
    <source>
        <dbReference type="ARBA" id="ARBA00010323"/>
    </source>
</evidence>
<feature type="transmembrane region" description="Helical" evidence="10">
    <location>
        <begin position="309"/>
        <end position="331"/>
    </location>
</feature>
<evidence type="ECO:0008006" key="15">
    <source>
        <dbReference type="Google" id="ProtNLM"/>
    </source>
</evidence>
<evidence type="ECO:0000256" key="4">
    <source>
        <dbReference type="ARBA" id="ARBA00022679"/>
    </source>
</evidence>
<dbReference type="InterPro" id="IPR024194">
    <property type="entry name" value="Ac/AlaTfrase_AlgI/DltB"/>
</dbReference>
<evidence type="ECO:0000313" key="12">
    <source>
        <dbReference type="EMBL" id="PJZ72914.1"/>
    </source>
</evidence>
<dbReference type="GO" id="GO:0005886">
    <property type="term" value="C:plasma membrane"/>
    <property type="evidence" value="ECO:0007669"/>
    <property type="project" value="UniProtKB-SubCell"/>
</dbReference>
<dbReference type="GO" id="GO:0042121">
    <property type="term" value="P:alginic acid biosynthetic process"/>
    <property type="evidence" value="ECO:0007669"/>
    <property type="project" value="InterPro"/>
</dbReference>
<comment type="subcellular location">
    <subcellularLocation>
        <location evidence="1">Cell membrane</location>
        <topology evidence="1">Multi-pass membrane protein</topology>
    </subcellularLocation>
</comment>
<dbReference type="Pfam" id="PF03062">
    <property type="entry name" value="MBOAT"/>
    <property type="match status" value="1"/>
</dbReference>
<feature type="transmembrane region" description="Helical" evidence="10">
    <location>
        <begin position="394"/>
        <end position="411"/>
    </location>
</feature>
<dbReference type="PANTHER" id="PTHR13285">
    <property type="entry name" value="ACYLTRANSFERASE"/>
    <property type="match status" value="1"/>
</dbReference>
<feature type="transmembrane region" description="Helical" evidence="10">
    <location>
        <begin position="113"/>
        <end position="130"/>
    </location>
</feature>
<dbReference type="OrthoDB" id="315088at2"/>
<name>A0A2M9ZLQ0_9LEPT</name>
<evidence type="ECO:0000256" key="3">
    <source>
        <dbReference type="ARBA" id="ARBA00022475"/>
    </source>
</evidence>
<organism evidence="12 14">
    <name type="scientific">Leptospira perolatii</name>
    <dbReference type="NCBI Taxonomy" id="2023191"/>
    <lineage>
        <taxon>Bacteria</taxon>
        <taxon>Pseudomonadati</taxon>
        <taxon>Spirochaetota</taxon>
        <taxon>Spirochaetia</taxon>
        <taxon>Leptospirales</taxon>
        <taxon>Leptospiraceae</taxon>
        <taxon>Leptospira</taxon>
    </lineage>
</organism>
<feature type="transmembrane region" description="Helical" evidence="10">
    <location>
        <begin position="423"/>
        <end position="445"/>
    </location>
</feature>
<evidence type="ECO:0000256" key="8">
    <source>
        <dbReference type="ARBA" id="ARBA00023315"/>
    </source>
</evidence>
<dbReference type="InterPro" id="IPR051085">
    <property type="entry name" value="MB_O-acyltransferase"/>
</dbReference>
<dbReference type="PANTHER" id="PTHR13285:SF23">
    <property type="entry name" value="TEICHOIC ACID D-ALANYLTRANSFERASE"/>
    <property type="match status" value="1"/>
</dbReference>
<accession>A0A2M9ZLQ0</accession>
<evidence type="ECO:0000313" key="11">
    <source>
        <dbReference type="EMBL" id="PJZ70201.1"/>
    </source>
</evidence>
<evidence type="ECO:0000256" key="9">
    <source>
        <dbReference type="PIRNR" id="PIRNR016636"/>
    </source>
</evidence>
<feature type="transmembrane region" description="Helical" evidence="10">
    <location>
        <begin position="146"/>
        <end position="164"/>
    </location>
</feature>
<evidence type="ECO:0000256" key="6">
    <source>
        <dbReference type="ARBA" id="ARBA00022989"/>
    </source>
</evidence>
<evidence type="ECO:0000256" key="5">
    <source>
        <dbReference type="ARBA" id="ARBA00022692"/>
    </source>
</evidence>
<protein>
    <recommendedName>
        <fullName evidence="15">Acyltransferase</fullName>
    </recommendedName>
</protein>
<feature type="transmembrane region" description="Helical" evidence="10">
    <location>
        <begin position="73"/>
        <end position="92"/>
    </location>
</feature>
<keyword evidence="7 9" id="KW-0472">Membrane</keyword>
<dbReference type="InterPro" id="IPR004299">
    <property type="entry name" value="MBOAT_fam"/>
</dbReference>
<dbReference type="GO" id="GO:0016746">
    <property type="term" value="F:acyltransferase activity"/>
    <property type="evidence" value="ECO:0007669"/>
    <property type="project" value="UniProtKB-KW"/>
</dbReference>
<reference evidence="13 14" key="1">
    <citation type="submission" date="2017-07" db="EMBL/GenBank/DDBJ databases">
        <title>Leptospira spp. isolated from tropical soils.</title>
        <authorList>
            <person name="Thibeaux R."/>
            <person name="Iraola G."/>
            <person name="Ferres I."/>
            <person name="Bierque E."/>
            <person name="Girault D."/>
            <person name="Soupe-Gilbert M.-E."/>
            <person name="Picardeau M."/>
            <person name="Goarant C."/>
        </authorList>
    </citation>
    <scope>NUCLEOTIDE SEQUENCE [LARGE SCALE GENOMIC DNA]</scope>
    <source>
        <strain evidence="12 14">FH1-B-B1</strain>
        <strain evidence="11 13">FH1-B-C1</strain>
    </source>
</reference>
<keyword evidence="4 9" id="KW-0808">Transferase</keyword>
<feature type="transmembrane region" description="Helical" evidence="10">
    <location>
        <begin position="30"/>
        <end position="61"/>
    </location>
</feature>
<comment type="similarity">
    <text evidence="2 9">Belongs to the membrane-bound acyltransferase family.</text>
</comment>
<dbReference type="AlphaFoldDB" id="A0A2M9ZLQ0"/>
<keyword evidence="6 10" id="KW-1133">Transmembrane helix</keyword>
<evidence type="ECO:0000313" key="13">
    <source>
        <dbReference type="Proteomes" id="UP000231962"/>
    </source>
</evidence>
<dbReference type="PIRSF" id="PIRSF500217">
    <property type="entry name" value="AlgI"/>
    <property type="match status" value="1"/>
</dbReference>
<evidence type="ECO:0000256" key="1">
    <source>
        <dbReference type="ARBA" id="ARBA00004651"/>
    </source>
</evidence>
<proteinExistence type="inferred from homology"/>
<dbReference type="PIRSF" id="PIRSF016636">
    <property type="entry name" value="AlgI_DltB"/>
    <property type="match status" value="1"/>
</dbReference>
<gene>
    <name evidence="11" type="ORF">CH360_06230</name>
    <name evidence="12" type="ORF">CH373_12740</name>
</gene>
<dbReference type="Proteomes" id="UP000231990">
    <property type="component" value="Unassembled WGS sequence"/>
</dbReference>
<dbReference type="Proteomes" id="UP000231962">
    <property type="component" value="Unassembled WGS sequence"/>
</dbReference>
<keyword evidence="8 9" id="KW-0012">Acyltransferase</keyword>
<evidence type="ECO:0000256" key="7">
    <source>
        <dbReference type="ARBA" id="ARBA00023136"/>
    </source>
</evidence>
<dbReference type="InterPro" id="IPR028362">
    <property type="entry name" value="AlgI"/>
</dbReference>
<keyword evidence="5 10" id="KW-0812">Transmembrane</keyword>
<feature type="transmembrane region" description="Helical" evidence="10">
    <location>
        <begin position="176"/>
        <end position="194"/>
    </location>
</feature>
<sequence length="455" mass="53122">MLFNSFAFLAFFPSVYILYWVFPHRFRREVLILASFIFYGYWSKIFLIHFLLIVLLNYAYYYYLEARGDRRKLAWIVLANLANLFLFKYYGFFRTILQDLSFSVEGMETLESILPLAISFYTFQLIAFQVDVHRGTFSQKVNLPDFLLFIFFFPQLIAGPILRAKDFLQRISIPKVPRILFSEIGIVWILIGVIKKVLIADQISPLIDPIYSDPQKYSIGGHWFAFYGFAFQIYCDFSGYTDIARGCALLLGYKLPPNFLAPYFAGSLREFWRRWHITLSTWLRDYLYIPLGGNRRGTTRTSLNLCITMLLGGIWHGANYTFVIWGLWHGFLLWMERLWENTKFGKLNIPKWVRIPIVFHLVCIGWVFFRADSLQLALVFLKGMAVGIGETPKYPWGFSILILSFIAVHVIEYGKMNPTKRRILFRILLPVAACVVGFITAGSVSGERSFIYFQF</sequence>
<dbReference type="EMBL" id="NPDY01000004">
    <property type="protein sequence ID" value="PJZ70201.1"/>
    <property type="molecule type" value="Genomic_DNA"/>
</dbReference>
<feature type="transmembrane region" description="Helical" evidence="10">
    <location>
        <begin position="6"/>
        <end position="23"/>
    </location>
</feature>
<evidence type="ECO:0000313" key="14">
    <source>
        <dbReference type="Proteomes" id="UP000231990"/>
    </source>
</evidence>